<name>A0ABT4UDS8_9ACTN</name>
<proteinExistence type="inferred from homology"/>
<reference evidence="8 9" key="1">
    <citation type="submission" date="2023-01" db="EMBL/GenBank/DDBJ databases">
        <title>Draft genome sequence of Nocardiopsis sp. RSe5-2 isolated from halophytes.</title>
        <authorList>
            <person name="Duangmal K."/>
            <person name="Chantavorakit T."/>
        </authorList>
    </citation>
    <scope>NUCLEOTIDE SEQUENCE [LARGE SCALE GENOMIC DNA]</scope>
    <source>
        <strain evidence="8 9">RSe5-2</strain>
    </source>
</reference>
<keyword evidence="4" id="KW-0255">Endonuclease</keyword>
<sequence>MSPRAKRLSSKDLIKLLEKAGFDHVSTRGDHYKMRRAGTTVVVPLGRDPLRIGTQKSILAEAGLSEDDIP</sequence>
<keyword evidence="7" id="KW-0346">Stress response</keyword>
<dbReference type="InterPro" id="IPR038570">
    <property type="entry name" value="HicA_sf"/>
</dbReference>
<evidence type="ECO:0000256" key="1">
    <source>
        <dbReference type="ARBA" id="ARBA00006620"/>
    </source>
</evidence>
<organism evidence="8 9">
    <name type="scientific">Nocardiopsis endophytica</name>
    <dbReference type="NCBI Taxonomy" id="3018445"/>
    <lineage>
        <taxon>Bacteria</taxon>
        <taxon>Bacillati</taxon>
        <taxon>Actinomycetota</taxon>
        <taxon>Actinomycetes</taxon>
        <taxon>Streptosporangiales</taxon>
        <taxon>Nocardiopsidaceae</taxon>
        <taxon>Nocardiopsis</taxon>
    </lineage>
</organism>
<dbReference type="Pfam" id="PF07927">
    <property type="entry name" value="HicA_toxin"/>
    <property type="match status" value="1"/>
</dbReference>
<keyword evidence="9" id="KW-1185">Reference proteome</keyword>
<evidence type="ECO:0000313" key="8">
    <source>
        <dbReference type="EMBL" id="MDA2815032.1"/>
    </source>
</evidence>
<evidence type="ECO:0000256" key="6">
    <source>
        <dbReference type="ARBA" id="ARBA00022884"/>
    </source>
</evidence>
<dbReference type="InterPro" id="IPR012933">
    <property type="entry name" value="HicA_mRNA_interferase"/>
</dbReference>
<keyword evidence="6" id="KW-0694">RNA-binding</keyword>
<comment type="similarity">
    <text evidence="1">Belongs to the HicA mRNA interferase family.</text>
</comment>
<dbReference type="Proteomes" id="UP001527866">
    <property type="component" value="Unassembled WGS sequence"/>
</dbReference>
<protein>
    <submittedName>
        <fullName evidence="8">Type II toxin-antitoxin system HicA family toxin</fullName>
    </submittedName>
</protein>
<evidence type="ECO:0000256" key="3">
    <source>
        <dbReference type="ARBA" id="ARBA00022722"/>
    </source>
</evidence>
<evidence type="ECO:0000256" key="4">
    <source>
        <dbReference type="ARBA" id="ARBA00022759"/>
    </source>
</evidence>
<keyword evidence="5" id="KW-0378">Hydrolase</keyword>
<dbReference type="Gene3D" id="3.30.920.30">
    <property type="entry name" value="Hypothetical protein"/>
    <property type="match status" value="1"/>
</dbReference>
<evidence type="ECO:0000313" key="9">
    <source>
        <dbReference type="Proteomes" id="UP001527866"/>
    </source>
</evidence>
<dbReference type="RefSeq" id="WP_270690612.1">
    <property type="nucleotide sequence ID" value="NZ_JAQFWQ010000162.1"/>
</dbReference>
<gene>
    <name evidence="8" type="ORF">O4J56_30585</name>
</gene>
<keyword evidence="3" id="KW-0540">Nuclease</keyword>
<dbReference type="SUPFAM" id="SSF54786">
    <property type="entry name" value="YcfA/nrd intein domain"/>
    <property type="match status" value="1"/>
</dbReference>
<comment type="caution">
    <text evidence="8">The sequence shown here is derived from an EMBL/GenBank/DDBJ whole genome shotgun (WGS) entry which is preliminary data.</text>
</comment>
<accession>A0ABT4UDS8</accession>
<evidence type="ECO:0000256" key="7">
    <source>
        <dbReference type="ARBA" id="ARBA00023016"/>
    </source>
</evidence>
<evidence type="ECO:0000256" key="5">
    <source>
        <dbReference type="ARBA" id="ARBA00022801"/>
    </source>
</evidence>
<dbReference type="EMBL" id="JAQFWQ010000162">
    <property type="protein sequence ID" value="MDA2815032.1"/>
    <property type="molecule type" value="Genomic_DNA"/>
</dbReference>
<evidence type="ECO:0000256" key="2">
    <source>
        <dbReference type="ARBA" id="ARBA00022649"/>
    </source>
</evidence>
<keyword evidence="2" id="KW-1277">Toxin-antitoxin system</keyword>